<dbReference type="NCBIfam" id="TIGR01883">
    <property type="entry name" value="PepT-like"/>
    <property type="match status" value="1"/>
</dbReference>
<dbReference type="SUPFAM" id="SSF53187">
    <property type="entry name" value="Zn-dependent exopeptidases"/>
    <property type="match status" value="1"/>
</dbReference>
<evidence type="ECO:0000259" key="4">
    <source>
        <dbReference type="Pfam" id="PF07687"/>
    </source>
</evidence>
<dbReference type="Pfam" id="PF07687">
    <property type="entry name" value="M20_dimer"/>
    <property type="match status" value="1"/>
</dbReference>
<protein>
    <submittedName>
        <fullName evidence="5">Peptidase M20</fullName>
    </submittedName>
</protein>
<dbReference type="SUPFAM" id="SSF55031">
    <property type="entry name" value="Bacterial exopeptidase dimerisation domain"/>
    <property type="match status" value="1"/>
</dbReference>
<gene>
    <name evidence="5" type="ORF">AXF15_09525</name>
</gene>
<dbReference type="InterPro" id="IPR036264">
    <property type="entry name" value="Bact_exopeptidase_dim_dom"/>
</dbReference>
<evidence type="ECO:0000313" key="5">
    <source>
        <dbReference type="EMBL" id="AMD93312.1"/>
    </source>
</evidence>
<name>A0A0X8JRB2_9BACT</name>
<organism evidence="5 6">
    <name type="scientific">Desulfomicrobium orale DSM 12838</name>
    <dbReference type="NCBI Taxonomy" id="888061"/>
    <lineage>
        <taxon>Bacteria</taxon>
        <taxon>Pseudomonadati</taxon>
        <taxon>Thermodesulfobacteriota</taxon>
        <taxon>Desulfovibrionia</taxon>
        <taxon>Desulfovibrionales</taxon>
        <taxon>Desulfomicrobiaceae</taxon>
        <taxon>Desulfomicrobium</taxon>
    </lineage>
</organism>
<dbReference type="Gene3D" id="3.40.630.10">
    <property type="entry name" value="Zn peptidases"/>
    <property type="match status" value="1"/>
</dbReference>
<dbReference type="Proteomes" id="UP000063964">
    <property type="component" value="Chromosome"/>
</dbReference>
<accession>A0A0X8JRB2</accession>
<dbReference type="RefSeq" id="WP_066606547.1">
    <property type="nucleotide sequence ID" value="NZ_CP014230.1"/>
</dbReference>
<dbReference type="AlphaFoldDB" id="A0A0X8JRB2"/>
<keyword evidence="6" id="KW-1185">Reference proteome</keyword>
<comment type="cofactor">
    <cofactor evidence="1">
        <name>Zn(2+)</name>
        <dbReference type="ChEBI" id="CHEBI:29105"/>
    </cofactor>
</comment>
<dbReference type="KEGG" id="doa:AXF15_09525"/>
<dbReference type="GO" id="GO:0016787">
    <property type="term" value="F:hydrolase activity"/>
    <property type="evidence" value="ECO:0007669"/>
    <property type="project" value="UniProtKB-KW"/>
</dbReference>
<dbReference type="Gene3D" id="3.30.70.360">
    <property type="match status" value="1"/>
</dbReference>
<dbReference type="STRING" id="888061.AXF15_09525"/>
<dbReference type="InterPro" id="IPR002933">
    <property type="entry name" value="Peptidase_M20"/>
</dbReference>
<dbReference type="OrthoDB" id="9809784at2"/>
<keyword evidence="2" id="KW-0378">Hydrolase</keyword>
<dbReference type="InterPro" id="IPR011650">
    <property type="entry name" value="Peptidase_M20_dimer"/>
</dbReference>
<evidence type="ECO:0000256" key="2">
    <source>
        <dbReference type="ARBA" id="ARBA00022801"/>
    </source>
</evidence>
<dbReference type="EMBL" id="CP014230">
    <property type="protein sequence ID" value="AMD93312.1"/>
    <property type="molecule type" value="Genomic_DNA"/>
</dbReference>
<dbReference type="PANTHER" id="PTHR42994">
    <property type="entry name" value="PEPTIDASE T"/>
    <property type="match status" value="1"/>
</dbReference>
<keyword evidence="3" id="KW-0862">Zinc</keyword>
<dbReference type="Pfam" id="PF01546">
    <property type="entry name" value="Peptidase_M20"/>
    <property type="match status" value="1"/>
</dbReference>
<evidence type="ECO:0000313" key="6">
    <source>
        <dbReference type="Proteomes" id="UP000063964"/>
    </source>
</evidence>
<sequence length="371" mass="39253">MIDSRRLTKTFFDLVRIDSPSLHEKAVSDHLCSLLAPRGFDIRIDDAGKLAGGDTGNLIVRVPATGPGKPRAFSAHMDCVPPCIGVQPVLKDGVITTASDTVLGGDDKAGIAAILEALFHLEEESIPHPELFLLFTICEEEGLVGARNMDYSLVGAGEAVVLDSGGAVGTIITRSPAKADIAMTFLGRPAHAGIEPEKGISAIQMAAGAITRMRLLRIDGETTANLGRIEGGTQTNIVADRVTLTAEIRAQEEARLQEQIEYMRRCCADAAGEAGGDFSFTPRLAYPALSVPDDSPLLREALEACSRLELTPAVKGTGGGSDANVFSGQGMAAINLGIGMSRIHTTDEFITVDSLIQITRLTAELMRSKES</sequence>
<evidence type="ECO:0000256" key="1">
    <source>
        <dbReference type="ARBA" id="ARBA00001947"/>
    </source>
</evidence>
<dbReference type="PANTHER" id="PTHR42994:SF2">
    <property type="entry name" value="PEPTIDASE"/>
    <property type="match status" value="1"/>
</dbReference>
<proteinExistence type="predicted"/>
<dbReference type="InterPro" id="IPR010162">
    <property type="entry name" value="PepT-like"/>
</dbReference>
<reference evidence="6" key="1">
    <citation type="submission" date="2016-02" db="EMBL/GenBank/DDBJ databases">
        <authorList>
            <person name="Holder M.E."/>
            <person name="Ajami N.J."/>
            <person name="Petrosino J.F."/>
        </authorList>
    </citation>
    <scope>NUCLEOTIDE SEQUENCE [LARGE SCALE GENOMIC DNA]</scope>
    <source>
        <strain evidence="6">DSM 12838</strain>
    </source>
</reference>
<feature type="domain" description="Peptidase M20 dimerisation" evidence="4">
    <location>
        <begin position="182"/>
        <end position="272"/>
    </location>
</feature>
<evidence type="ECO:0000256" key="3">
    <source>
        <dbReference type="ARBA" id="ARBA00022833"/>
    </source>
</evidence>